<dbReference type="InterPro" id="IPR024072">
    <property type="entry name" value="DHFR-like_dom_sf"/>
</dbReference>
<keyword evidence="2" id="KW-1185">Reference proteome</keyword>
<dbReference type="SUPFAM" id="SSF53597">
    <property type="entry name" value="Dihydrofolate reductase-like"/>
    <property type="match status" value="1"/>
</dbReference>
<dbReference type="Gene3D" id="3.40.430.10">
    <property type="entry name" value="Dihydrofolate Reductase, subunit A"/>
    <property type="match status" value="1"/>
</dbReference>
<organism evidence="1 2">
    <name type="scientific">Leucobacter exalbidus</name>
    <dbReference type="NCBI Taxonomy" id="662960"/>
    <lineage>
        <taxon>Bacteria</taxon>
        <taxon>Bacillati</taxon>
        <taxon>Actinomycetota</taxon>
        <taxon>Actinomycetes</taxon>
        <taxon>Micrococcales</taxon>
        <taxon>Microbacteriaceae</taxon>
        <taxon>Leucobacter</taxon>
    </lineage>
</organism>
<name>A0A940T4C9_9MICO</name>
<dbReference type="Proteomes" id="UP000675163">
    <property type="component" value="Unassembled WGS sequence"/>
</dbReference>
<gene>
    <name evidence="1" type="ORF">JOF28_000058</name>
</gene>
<evidence type="ECO:0000313" key="2">
    <source>
        <dbReference type="Proteomes" id="UP000675163"/>
    </source>
</evidence>
<reference evidence="1" key="1">
    <citation type="submission" date="2021-02" db="EMBL/GenBank/DDBJ databases">
        <title>Sequencing the genomes of 1000 actinobacteria strains.</title>
        <authorList>
            <person name="Klenk H.-P."/>
        </authorList>
    </citation>
    <scope>NUCLEOTIDE SEQUENCE</scope>
    <source>
        <strain evidence="1">DSM 22850</strain>
    </source>
</reference>
<evidence type="ECO:0000313" key="1">
    <source>
        <dbReference type="EMBL" id="MBP1324826.1"/>
    </source>
</evidence>
<protein>
    <submittedName>
        <fullName evidence="1">Dihydrofolate reductase</fullName>
    </submittedName>
</protein>
<sequence>MRSNALNRVRTLKAEEGKDLWLAGGGKLAHSSLPKIDRLILKQHRSIIGTGIPLFNGPFQSQMLEPNNETLLDSGMRVLTYDRA</sequence>
<dbReference type="EMBL" id="JAFIDA010000001">
    <property type="protein sequence ID" value="MBP1324826.1"/>
    <property type="molecule type" value="Genomic_DNA"/>
</dbReference>
<dbReference type="AlphaFoldDB" id="A0A940T4C9"/>
<proteinExistence type="predicted"/>
<dbReference type="RefSeq" id="WP_209703951.1">
    <property type="nucleotide sequence ID" value="NZ_JAFIDA010000001.1"/>
</dbReference>
<accession>A0A940T4C9</accession>
<comment type="caution">
    <text evidence="1">The sequence shown here is derived from an EMBL/GenBank/DDBJ whole genome shotgun (WGS) entry which is preliminary data.</text>
</comment>